<organism evidence="1 2">
    <name type="scientific">Peribacillus asahii</name>
    <dbReference type="NCBI Taxonomy" id="228899"/>
    <lineage>
        <taxon>Bacteria</taxon>
        <taxon>Bacillati</taxon>
        <taxon>Bacillota</taxon>
        <taxon>Bacilli</taxon>
        <taxon>Bacillales</taxon>
        <taxon>Bacillaceae</taxon>
        <taxon>Peribacillus</taxon>
    </lineage>
</organism>
<sequence>MIFELDDKAKNWIESKGKHLTVNSVEVKGCCAVGVQDLLAIPKKPKGLNRYNEFKIDNLSLYIQKNIKVQDKISLKTSGIGFFKGISAKLTS</sequence>
<evidence type="ECO:0000313" key="2">
    <source>
        <dbReference type="Proteomes" id="UP000283095"/>
    </source>
</evidence>
<name>A0A3T0KRE3_9BACI</name>
<dbReference type="KEGG" id="pasa:BAOM_2341"/>
<protein>
    <submittedName>
        <fullName evidence="1">Uncharacterized protein</fullName>
    </submittedName>
</protein>
<dbReference type="InterPro" id="IPR049744">
    <property type="entry name" value="CC/Se_fam"/>
</dbReference>
<dbReference type="OrthoDB" id="2908228at2"/>
<dbReference type="NCBIfam" id="NF041239">
    <property type="entry name" value="Moor_selen_rel"/>
    <property type="match status" value="1"/>
</dbReference>
<dbReference type="EMBL" id="CP026095">
    <property type="protein sequence ID" value="AZV42950.1"/>
    <property type="molecule type" value="Genomic_DNA"/>
</dbReference>
<gene>
    <name evidence="1" type="ORF">BAOM_2341</name>
</gene>
<reference evidence="1 2" key="1">
    <citation type="submission" date="2018-01" db="EMBL/GenBank/DDBJ databases">
        <title>Bacillus asahii Genome sequencing and assembly.</title>
        <authorList>
            <person name="Jiang H."/>
            <person name="Feng Y."/>
            <person name="Zhao F."/>
            <person name="Lin X."/>
        </authorList>
    </citation>
    <scope>NUCLEOTIDE SEQUENCE [LARGE SCALE GENOMIC DNA]</scope>
    <source>
        <strain evidence="1 2">OM18</strain>
    </source>
</reference>
<evidence type="ECO:0000313" key="1">
    <source>
        <dbReference type="EMBL" id="AZV42950.1"/>
    </source>
</evidence>
<dbReference type="RefSeq" id="WP_127760313.1">
    <property type="nucleotide sequence ID" value="NZ_CP026095.1"/>
</dbReference>
<accession>A0A3T0KRE3</accession>
<proteinExistence type="predicted"/>
<dbReference type="Proteomes" id="UP000283095">
    <property type="component" value="Chromosome"/>
</dbReference>
<dbReference type="AlphaFoldDB" id="A0A3T0KRE3"/>